<gene>
    <name evidence="2" type="ORF">SDC9_199205</name>
</gene>
<proteinExistence type="predicted"/>
<comment type="caution">
    <text evidence="2">The sequence shown here is derived from an EMBL/GenBank/DDBJ whole genome shotgun (WGS) entry which is preliminary data.</text>
</comment>
<organism evidence="2">
    <name type="scientific">bioreactor metagenome</name>
    <dbReference type="NCBI Taxonomy" id="1076179"/>
    <lineage>
        <taxon>unclassified sequences</taxon>
        <taxon>metagenomes</taxon>
        <taxon>ecological metagenomes</taxon>
    </lineage>
</organism>
<reference evidence="2" key="1">
    <citation type="submission" date="2019-08" db="EMBL/GenBank/DDBJ databases">
        <authorList>
            <person name="Kucharzyk K."/>
            <person name="Murdoch R.W."/>
            <person name="Higgins S."/>
            <person name="Loffler F."/>
        </authorList>
    </citation>
    <scope>NUCLEOTIDE SEQUENCE</scope>
</reference>
<dbReference type="AlphaFoldDB" id="A0A645IJV0"/>
<dbReference type="EMBL" id="VSSQ01116781">
    <property type="protein sequence ID" value="MPN51557.1"/>
    <property type="molecule type" value="Genomic_DNA"/>
</dbReference>
<feature type="compositionally biased region" description="Basic and acidic residues" evidence="1">
    <location>
        <begin position="58"/>
        <end position="67"/>
    </location>
</feature>
<evidence type="ECO:0000256" key="1">
    <source>
        <dbReference type="SAM" id="MobiDB-lite"/>
    </source>
</evidence>
<sequence>MRRTDLICLALIALLPATARASGEQLPDAEFLEFLGRYETSTGKAIDPLQFADQDAAQQKKEQDTRSKQANQKKQLYSRKKPQKDHDYEK</sequence>
<accession>A0A645IJV0</accession>
<feature type="region of interest" description="Disordered" evidence="1">
    <location>
        <begin position="46"/>
        <end position="90"/>
    </location>
</feature>
<protein>
    <submittedName>
        <fullName evidence="2">Uncharacterized protein</fullName>
    </submittedName>
</protein>
<evidence type="ECO:0000313" key="2">
    <source>
        <dbReference type="EMBL" id="MPN51557.1"/>
    </source>
</evidence>
<name>A0A645IJV0_9ZZZZ</name>